<organism evidence="13">
    <name type="scientific">Leptotrombidium intermedium</name>
    <dbReference type="NCBI Taxonomy" id="436346"/>
    <lineage>
        <taxon>Eukaryota</taxon>
        <taxon>Metazoa</taxon>
        <taxon>Ecdysozoa</taxon>
        <taxon>Arthropoda</taxon>
        <taxon>Chelicerata</taxon>
        <taxon>Arachnida</taxon>
        <taxon>Acari</taxon>
        <taxon>Acariformes</taxon>
        <taxon>Trombidiformes</taxon>
        <taxon>Prostigmata</taxon>
        <taxon>Anystina</taxon>
        <taxon>Parasitengona</taxon>
        <taxon>Trombiculoidea</taxon>
        <taxon>Trombiculidae</taxon>
        <taxon>Leptotrombidium</taxon>
    </lineage>
</organism>
<feature type="transmembrane region" description="Helical" evidence="12">
    <location>
        <begin position="246"/>
        <end position="263"/>
    </location>
</feature>
<evidence type="ECO:0000256" key="1">
    <source>
        <dbReference type="ARBA" id="ARBA00003257"/>
    </source>
</evidence>
<dbReference type="PANTHER" id="PTHR11432">
    <property type="entry name" value="NADH DEHYDROGENASE SUBUNIT 1"/>
    <property type="match status" value="1"/>
</dbReference>
<dbReference type="GO" id="GO:0009060">
    <property type="term" value="P:aerobic respiration"/>
    <property type="evidence" value="ECO:0007669"/>
    <property type="project" value="TreeGrafter"/>
</dbReference>
<evidence type="ECO:0000256" key="10">
    <source>
        <dbReference type="RuleBase" id="RU000471"/>
    </source>
</evidence>
<evidence type="ECO:0000256" key="5">
    <source>
        <dbReference type="ARBA" id="ARBA00022448"/>
    </source>
</evidence>
<dbReference type="EMBL" id="AB300493">
    <property type="protein sequence ID" value="BAG24152.1"/>
    <property type="molecule type" value="Genomic_DNA"/>
</dbReference>
<feature type="transmembrane region" description="Helical" evidence="12">
    <location>
        <begin position="275"/>
        <end position="292"/>
    </location>
</feature>
<feature type="transmembrane region" description="Helical" evidence="12">
    <location>
        <begin position="216"/>
        <end position="240"/>
    </location>
</feature>
<feature type="transmembrane region" description="Helical" evidence="12">
    <location>
        <begin position="6"/>
        <end position="28"/>
    </location>
</feature>
<feature type="transmembrane region" description="Helical" evidence="12">
    <location>
        <begin position="100"/>
        <end position="122"/>
    </location>
</feature>
<comment type="function">
    <text evidence="1">Core subunit of the mitochondrial membrane respiratory chain NADH dehydrogenase (Complex I) that is believed to belong to the minimal assembly required for catalysis. Complex I functions in the transfer of electrons from NADH to the respiratory chain. The immediate electron acceptor for the enzyme is believed to be ubiquinone.</text>
</comment>
<feature type="transmembrane region" description="Helical" evidence="12">
    <location>
        <begin position="67"/>
        <end position="88"/>
    </location>
</feature>
<proteinExistence type="inferred from homology"/>
<protein>
    <recommendedName>
        <fullName evidence="4 11">NADH-ubiquinone oxidoreductase chain 1</fullName>
        <ecNumber evidence="11">7.1.1.2</ecNumber>
    </recommendedName>
</protein>
<evidence type="ECO:0000256" key="8">
    <source>
        <dbReference type="ARBA" id="ARBA00023075"/>
    </source>
</evidence>
<accession>B3IUJ8</accession>
<gene>
    <name evidence="13" type="primary">ND1</name>
</gene>
<feature type="transmembrane region" description="Helical" evidence="12">
    <location>
        <begin position="143"/>
        <end position="164"/>
    </location>
</feature>
<evidence type="ECO:0000256" key="6">
    <source>
        <dbReference type="ARBA" id="ARBA00022692"/>
    </source>
</evidence>
<dbReference type="AlphaFoldDB" id="B3IUJ8"/>
<reference evidence="13" key="1">
    <citation type="submission" date="2007-04" db="EMBL/GenBank/DDBJ databases">
        <title>Mitochondrial gene order and molecular phylogenetic analyses indicate that the Leptotrombidium mite is a paraphyletic.</title>
        <authorList>
            <person name="Mitani H."/>
            <person name="Yuasa S."/>
            <person name="Takahashi M."/>
            <person name="Fukunaga M."/>
        </authorList>
    </citation>
    <scope>NUCLEOTIDE SEQUENCE</scope>
    <source>
        <strain evidence="13">TLIR-1</strain>
    </source>
</reference>
<geneLocation type="mitochondrion" evidence="13"/>
<keyword evidence="8 11" id="KW-0830">Ubiquinone</keyword>
<dbReference type="PROSITE" id="PS00668">
    <property type="entry name" value="COMPLEX1_ND1_2"/>
    <property type="match status" value="1"/>
</dbReference>
<keyword evidence="5" id="KW-0813">Transport</keyword>
<dbReference type="GO" id="GO:0003954">
    <property type="term" value="F:NADH dehydrogenase activity"/>
    <property type="evidence" value="ECO:0007669"/>
    <property type="project" value="TreeGrafter"/>
</dbReference>
<dbReference type="Pfam" id="PF00146">
    <property type="entry name" value="NADHdh"/>
    <property type="match status" value="1"/>
</dbReference>
<dbReference type="GO" id="GO:0008137">
    <property type="term" value="F:NADH dehydrogenase (ubiquinone) activity"/>
    <property type="evidence" value="ECO:0007669"/>
    <property type="project" value="UniProtKB-EC"/>
</dbReference>
<comment type="catalytic activity">
    <reaction evidence="11">
        <text>a ubiquinone + NADH + 5 H(+)(in) = a ubiquinol + NAD(+) + 4 H(+)(out)</text>
        <dbReference type="Rhea" id="RHEA:29091"/>
        <dbReference type="Rhea" id="RHEA-COMP:9565"/>
        <dbReference type="Rhea" id="RHEA-COMP:9566"/>
        <dbReference type="ChEBI" id="CHEBI:15378"/>
        <dbReference type="ChEBI" id="CHEBI:16389"/>
        <dbReference type="ChEBI" id="CHEBI:17976"/>
        <dbReference type="ChEBI" id="CHEBI:57540"/>
        <dbReference type="ChEBI" id="CHEBI:57945"/>
        <dbReference type="EC" id="7.1.1.2"/>
    </reaction>
</comment>
<evidence type="ECO:0000256" key="7">
    <source>
        <dbReference type="ARBA" id="ARBA00022989"/>
    </source>
</evidence>
<dbReference type="GO" id="GO:0005743">
    <property type="term" value="C:mitochondrial inner membrane"/>
    <property type="evidence" value="ECO:0007669"/>
    <property type="project" value="UniProtKB-SubCell"/>
</dbReference>
<sequence>MPLFLILNIFPILLAVMFFTLLEVQILGKVHLRFGPSRVGLIGIFQPLSDFFKLFNKMFWEPKKGNLPIFIMTPMLCLFVGLIVWYSYGTKSPISNIKWSILSFFCLSSLLVFYLLLSGWASSSCYSLLGSYRSAAQTISYEVCLIFIIFSSIFFFKTFSIWMISEESTNLTMIHPILLLIWSFSCLAEANRTPFDLTEGESELVSGFNTEFQGGLLSFFFITEYAFMIFLSFLTIIFFLNQELFWIKQMLLISFFIFTRSAYPRMRFDWLMKIMWKNILPVILASLILSILI</sequence>
<keyword evidence="9 12" id="KW-0472">Membrane</keyword>
<evidence type="ECO:0000256" key="2">
    <source>
        <dbReference type="ARBA" id="ARBA00004225"/>
    </source>
</evidence>
<dbReference type="InterPro" id="IPR018086">
    <property type="entry name" value="NADH_UbQ_OxRdtase_su1_CS"/>
</dbReference>
<comment type="similarity">
    <text evidence="3 10">Belongs to the complex I subunit 1 family.</text>
</comment>
<dbReference type="PANTHER" id="PTHR11432:SF3">
    <property type="entry name" value="NADH-UBIQUINONE OXIDOREDUCTASE CHAIN 1"/>
    <property type="match status" value="1"/>
</dbReference>
<evidence type="ECO:0000256" key="12">
    <source>
        <dbReference type="SAM" id="Phobius"/>
    </source>
</evidence>
<keyword evidence="6 10" id="KW-0812">Transmembrane</keyword>
<evidence type="ECO:0000256" key="9">
    <source>
        <dbReference type="ARBA" id="ARBA00023136"/>
    </source>
</evidence>
<comment type="subcellular location">
    <subcellularLocation>
        <location evidence="10">Mitochondrion inner membrane</location>
        <topology evidence="10">Multi-pass membrane protein</topology>
    </subcellularLocation>
    <subcellularLocation>
        <location evidence="2">Mitochondrion membrane</location>
        <topology evidence="2">Multi-pass membrane protein</topology>
    </subcellularLocation>
</comment>
<evidence type="ECO:0000256" key="11">
    <source>
        <dbReference type="RuleBase" id="RU000473"/>
    </source>
</evidence>
<keyword evidence="7 12" id="KW-1133">Transmembrane helix</keyword>
<keyword evidence="11 13" id="KW-0496">Mitochondrion</keyword>
<evidence type="ECO:0000313" key="13">
    <source>
        <dbReference type="EMBL" id="BAG24152.1"/>
    </source>
</evidence>
<keyword evidence="10" id="KW-0520">NAD</keyword>
<evidence type="ECO:0000256" key="3">
    <source>
        <dbReference type="ARBA" id="ARBA00010535"/>
    </source>
</evidence>
<dbReference type="EC" id="7.1.1.2" evidence="11"/>
<evidence type="ECO:0000256" key="4">
    <source>
        <dbReference type="ARBA" id="ARBA00021009"/>
    </source>
</evidence>
<dbReference type="InterPro" id="IPR001694">
    <property type="entry name" value="NADH_UbQ_OxRdtase_su1/FPO"/>
</dbReference>
<name>B3IUJ8_9ACAR</name>